<dbReference type="EMBL" id="VNHS01000001">
    <property type="protein sequence ID" value="TYP79730.1"/>
    <property type="molecule type" value="Genomic_DNA"/>
</dbReference>
<evidence type="ECO:0000256" key="1">
    <source>
        <dbReference type="ARBA" id="ARBA00004651"/>
    </source>
</evidence>
<feature type="transmembrane region" description="Helical" evidence="7">
    <location>
        <begin position="356"/>
        <end position="378"/>
    </location>
</feature>
<evidence type="ECO:0000256" key="3">
    <source>
        <dbReference type="ARBA" id="ARBA00022475"/>
    </source>
</evidence>
<dbReference type="GO" id="GO:0042918">
    <property type="term" value="P:alkanesulfonate transmembrane transport"/>
    <property type="evidence" value="ECO:0007669"/>
    <property type="project" value="UniProtKB-ARBA"/>
</dbReference>
<feature type="domain" description="ABC transmembrane type-1" evidence="9">
    <location>
        <begin position="195"/>
        <end position="375"/>
    </location>
</feature>
<sequence length="391" mass="41553">MSNGSEAAARDDIRHAQQTPRRAGAAIADAGGSEQARVDPDFRTRGAGAEEAVRSPVTEETRVQSPRFDNRASPSQAGAAPLPVIAEAAAAAAGERAYRAGSDAIAEAVAWRPAPPVGPPRPANGASHNQPRRPGYWKRTGADLGLALILPIVLLAAWQYAGSSGIASPEFLPTPIAIAERLAGLLGSGELLHHLGVSIGRALTGFAIGGSLGLLLGLLTGLLREAEYVLDPSVQLLRLVPHLAVAPLIILWFGFGEVSKVVIIANGAFFPMYLNTYLGIRSADNKLFEVARTLEFRPLRRLTRLTIPSAAPHLLLGLRLSLAVSWIGLVVAELIGSRSGVGFLINEAKQNAATDIIFVGILLFAVVGKLIDSLVRLLERRWLRWRDGYQG</sequence>
<evidence type="ECO:0000256" key="2">
    <source>
        <dbReference type="ARBA" id="ARBA00022448"/>
    </source>
</evidence>
<dbReference type="SUPFAM" id="SSF161098">
    <property type="entry name" value="MetI-like"/>
    <property type="match status" value="1"/>
</dbReference>
<dbReference type="PANTHER" id="PTHR30151">
    <property type="entry name" value="ALKANE SULFONATE ABC TRANSPORTER-RELATED, MEMBRANE SUBUNIT"/>
    <property type="match status" value="1"/>
</dbReference>
<protein>
    <submittedName>
        <fullName evidence="10">Sulfonate transport system permease protein</fullName>
    </submittedName>
</protein>
<dbReference type="Proteomes" id="UP000323257">
    <property type="component" value="Unassembled WGS sequence"/>
</dbReference>
<feature type="transmembrane region" description="Helical" evidence="7">
    <location>
        <begin position="261"/>
        <end position="280"/>
    </location>
</feature>
<keyword evidence="11" id="KW-1185">Reference proteome</keyword>
<dbReference type="CDD" id="cd06261">
    <property type="entry name" value="TM_PBP2"/>
    <property type="match status" value="1"/>
</dbReference>
<keyword evidence="3" id="KW-1003">Cell membrane</keyword>
<accession>A0A5S5CJ07</accession>
<gene>
    <name evidence="10" type="ORF">BCM02_101851</name>
</gene>
<evidence type="ECO:0000256" key="8">
    <source>
        <dbReference type="SAM" id="MobiDB-lite"/>
    </source>
</evidence>
<feature type="transmembrane region" description="Helical" evidence="7">
    <location>
        <begin position="202"/>
        <end position="224"/>
    </location>
</feature>
<evidence type="ECO:0000256" key="6">
    <source>
        <dbReference type="ARBA" id="ARBA00023136"/>
    </source>
</evidence>
<evidence type="ECO:0000313" key="10">
    <source>
        <dbReference type="EMBL" id="TYP79730.1"/>
    </source>
</evidence>
<evidence type="ECO:0000256" key="4">
    <source>
        <dbReference type="ARBA" id="ARBA00022692"/>
    </source>
</evidence>
<evidence type="ECO:0000256" key="5">
    <source>
        <dbReference type="ARBA" id="ARBA00022989"/>
    </source>
</evidence>
<dbReference type="GO" id="GO:0005886">
    <property type="term" value="C:plasma membrane"/>
    <property type="evidence" value="ECO:0007669"/>
    <property type="project" value="UniProtKB-SubCell"/>
</dbReference>
<feature type="transmembrane region" description="Helical" evidence="7">
    <location>
        <begin position="142"/>
        <end position="161"/>
    </location>
</feature>
<feature type="compositionally biased region" description="Basic and acidic residues" evidence="8">
    <location>
        <begin position="51"/>
        <end position="62"/>
    </location>
</feature>
<dbReference type="PANTHER" id="PTHR30151:SF38">
    <property type="entry name" value="ALIPHATIC SULFONATES TRANSPORT PERMEASE PROTEIN SSUC-RELATED"/>
    <property type="match status" value="1"/>
</dbReference>
<comment type="subcellular location">
    <subcellularLocation>
        <location evidence="1 7">Cell membrane</location>
        <topology evidence="1 7">Multi-pass membrane protein</topology>
    </subcellularLocation>
</comment>
<comment type="similarity">
    <text evidence="7">Belongs to the binding-protein-dependent transport system permease family.</text>
</comment>
<dbReference type="PROSITE" id="PS50928">
    <property type="entry name" value="ABC_TM1"/>
    <property type="match status" value="1"/>
</dbReference>
<name>A0A5S5CJ07_9BACL</name>
<feature type="transmembrane region" description="Helical" evidence="7">
    <location>
        <begin position="236"/>
        <end position="255"/>
    </location>
</feature>
<evidence type="ECO:0000256" key="7">
    <source>
        <dbReference type="RuleBase" id="RU363032"/>
    </source>
</evidence>
<feature type="region of interest" description="Disordered" evidence="8">
    <location>
        <begin position="115"/>
        <end position="135"/>
    </location>
</feature>
<keyword evidence="2 7" id="KW-0813">Transport</keyword>
<keyword evidence="4 7" id="KW-0812">Transmembrane</keyword>
<dbReference type="FunFam" id="1.10.3720.10:FF:000003">
    <property type="entry name" value="Aliphatic sulfonate ABC transporter permease"/>
    <property type="match status" value="1"/>
</dbReference>
<evidence type="ECO:0000259" key="9">
    <source>
        <dbReference type="PROSITE" id="PS50928"/>
    </source>
</evidence>
<keyword evidence="5 7" id="KW-1133">Transmembrane helix</keyword>
<dbReference type="OrthoDB" id="9804353at2"/>
<keyword evidence="6 7" id="KW-0472">Membrane</keyword>
<dbReference type="InterPro" id="IPR000515">
    <property type="entry name" value="MetI-like"/>
</dbReference>
<dbReference type="Gene3D" id="1.10.3720.10">
    <property type="entry name" value="MetI-like"/>
    <property type="match status" value="1"/>
</dbReference>
<feature type="transmembrane region" description="Helical" evidence="7">
    <location>
        <begin position="314"/>
        <end position="336"/>
    </location>
</feature>
<reference evidence="10 11" key="1">
    <citation type="submission" date="2019-07" db="EMBL/GenBank/DDBJ databases">
        <title>Genomic Encyclopedia of Type Strains, Phase III (KMG-III): the genomes of soil and plant-associated and newly described type strains.</title>
        <authorList>
            <person name="Whitman W."/>
        </authorList>
    </citation>
    <scope>NUCLEOTIDE SEQUENCE [LARGE SCALE GENOMIC DNA]</scope>
    <source>
        <strain evidence="10 11">BL24</strain>
    </source>
</reference>
<feature type="region of interest" description="Disordered" evidence="8">
    <location>
        <begin position="1"/>
        <end position="79"/>
    </location>
</feature>
<dbReference type="InterPro" id="IPR035906">
    <property type="entry name" value="MetI-like_sf"/>
</dbReference>
<evidence type="ECO:0000313" key="11">
    <source>
        <dbReference type="Proteomes" id="UP000323257"/>
    </source>
</evidence>
<proteinExistence type="inferred from homology"/>
<comment type="caution">
    <text evidence="10">The sequence shown here is derived from an EMBL/GenBank/DDBJ whole genome shotgun (WGS) entry which is preliminary data.</text>
</comment>
<feature type="compositionally biased region" description="Low complexity" evidence="8">
    <location>
        <begin position="23"/>
        <end position="32"/>
    </location>
</feature>
<dbReference type="AlphaFoldDB" id="A0A5S5CJ07"/>
<dbReference type="Pfam" id="PF00528">
    <property type="entry name" value="BPD_transp_1"/>
    <property type="match status" value="1"/>
</dbReference>
<organism evidence="10 11">
    <name type="scientific">Paenibacillus methanolicus</name>
    <dbReference type="NCBI Taxonomy" id="582686"/>
    <lineage>
        <taxon>Bacteria</taxon>
        <taxon>Bacillati</taxon>
        <taxon>Bacillota</taxon>
        <taxon>Bacilli</taxon>
        <taxon>Bacillales</taxon>
        <taxon>Paenibacillaceae</taxon>
        <taxon>Paenibacillus</taxon>
    </lineage>
</organism>